<dbReference type="Proteomes" id="UP001153332">
    <property type="component" value="Unassembled WGS sequence"/>
</dbReference>
<dbReference type="EMBL" id="JAPUUL010000941">
    <property type="protein sequence ID" value="KAJ8128850.1"/>
    <property type="molecule type" value="Genomic_DNA"/>
</dbReference>
<organism evidence="1 2">
    <name type="scientific">Lasiodiplodia mahajangana</name>
    <dbReference type="NCBI Taxonomy" id="1108764"/>
    <lineage>
        <taxon>Eukaryota</taxon>
        <taxon>Fungi</taxon>
        <taxon>Dikarya</taxon>
        <taxon>Ascomycota</taxon>
        <taxon>Pezizomycotina</taxon>
        <taxon>Dothideomycetes</taxon>
        <taxon>Dothideomycetes incertae sedis</taxon>
        <taxon>Botryosphaeriales</taxon>
        <taxon>Botryosphaeriaceae</taxon>
        <taxon>Lasiodiplodia</taxon>
    </lineage>
</organism>
<gene>
    <name evidence="1" type="ORF">O1611_g4779</name>
</gene>
<proteinExistence type="predicted"/>
<sequence>MRRQEGAKTEKGILQRIWMGDAEPDWKEKREQKEREALQEGGGGYWGLITEQIAEVWNGGRKSGGDASKEKTGGDVKEP</sequence>
<comment type="caution">
    <text evidence="1">The sequence shown here is derived from an EMBL/GenBank/DDBJ whole genome shotgun (WGS) entry which is preliminary data.</text>
</comment>
<evidence type="ECO:0000313" key="1">
    <source>
        <dbReference type="EMBL" id="KAJ8128850.1"/>
    </source>
</evidence>
<name>A0ACC2JN06_9PEZI</name>
<keyword evidence="2" id="KW-1185">Reference proteome</keyword>
<evidence type="ECO:0000313" key="2">
    <source>
        <dbReference type="Proteomes" id="UP001153332"/>
    </source>
</evidence>
<protein>
    <submittedName>
        <fullName evidence="1">Uncharacterized protein</fullName>
    </submittedName>
</protein>
<accession>A0ACC2JN06</accession>
<reference evidence="1" key="1">
    <citation type="submission" date="2022-12" db="EMBL/GenBank/DDBJ databases">
        <title>Genome Sequence of Lasiodiplodia mahajangana.</title>
        <authorList>
            <person name="Buettner E."/>
        </authorList>
    </citation>
    <scope>NUCLEOTIDE SEQUENCE</scope>
    <source>
        <strain evidence="1">VT137</strain>
    </source>
</reference>